<dbReference type="Proteomes" id="UP001056455">
    <property type="component" value="Chromosome"/>
</dbReference>
<dbReference type="Gene3D" id="3.40.50.300">
    <property type="entry name" value="P-loop containing nucleotide triphosphate hydrolases"/>
    <property type="match status" value="1"/>
</dbReference>
<dbReference type="InterPro" id="IPR027417">
    <property type="entry name" value="P-loop_NTPase"/>
</dbReference>
<name>A0ABY4YSM6_9MICO</name>
<dbReference type="EMBL" id="CP099489">
    <property type="protein sequence ID" value="USQ79781.1"/>
    <property type="molecule type" value="Genomic_DNA"/>
</dbReference>
<sequence>MRVLNRPLDFAIVGAAKAGTSSLADLVDAHPRAKVLRPKDGHFFTAVDGHPRWQGPHDESFNTLISRAIRDFPLQTRETPPDILVGDASVFYMADEQALHHLQGNLTDVAPVICVLRRPERRAFSAYMHLVREQLETLSFADALAAEDGRRADRWHPLWWYKELGFYAPQIELLHQIFGAARVVTLRYEDIKDRPNAVATLVFDRLGLSVPPDLVLGHTNASGAPRSRWLQAGLVSTNPVKQTLGRIVPKRPWLAIRASLQAANLRRVEMPSAAQLSLMEDYREDIARVQAMTGLDLTDWQ</sequence>
<gene>
    <name evidence="2" type="ORF">NF556_19690</name>
</gene>
<evidence type="ECO:0000313" key="3">
    <source>
        <dbReference type="Proteomes" id="UP001056455"/>
    </source>
</evidence>
<dbReference type="Pfam" id="PF13469">
    <property type="entry name" value="Sulfotransfer_3"/>
    <property type="match status" value="1"/>
</dbReference>
<dbReference type="PANTHER" id="PTHR10605">
    <property type="entry name" value="HEPARAN SULFATE SULFOTRANSFERASE"/>
    <property type="match status" value="1"/>
</dbReference>
<reference evidence="2" key="1">
    <citation type="submission" date="2022-06" db="EMBL/GenBank/DDBJ databases">
        <title>Ornithinimicrobium HY1793.</title>
        <authorList>
            <person name="Huang Y."/>
        </authorList>
    </citation>
    <scope>NUCLEOTIDE SEQUENCE</scope>
    <source>
        <strain evidence="2">HY1793</strain>
    </source>
</reference>
<organism evidence="2 3">
    <name type="scientific">Ornithinimicrobium faecis</name>
    <dbReference type="NCBI Taxonomy" id="2934158"/>
    <lineage>
        <taxon>Bacteria</taxon>
        <taxon>Bacillati</taxon>
        <taxon>Actinomycetota</taxon>
        <taxon>Actinomycetes</taxon>
        <taxon>Micrococcales</taxon>
        <taxon>Ornithinimicrobiaceae</taxon>
        <taxon>Ornithinimicrobium</taxon>
    </lineage>
</organism>
<accession>A0ABY4YSM6</accession>
<keyword evidence="3" id="KW-1185">Reference proteome</keyword>
<protein>
    <submittedName>
        <fullName evidence="2">Sulfotransferase</fullName>
    </submittedName>
</protein>
<evidence type="ECO:0000313" key="2">
    <source>
        <dbReference type="EMBL" id="USQ79781.1"/>
    </source>
</evidence>
<dbReference type="PANTHER" id="PTHR10605:SF56">
    <property type="entry name" value="BIFUNCTIONAL HEPARAN SULFATE N-DEACETYLASE_N-SULFOTRANSFERASE"/>
    <property type="match status" value="1"/>
</dbReference>
<proteinExistence type="predicted"/>
<dbReference type="SUPFAM" id="SSF52540">
    <property type="entry name" value="P-loop containing nucleoside triphosphate hydrolases"/>
    <property type="match status" value="1"/>
</dbReference>
<dbReference type="InterPro" id="IPR037359">
    <property type="entry name" value="NST/OST"/>
</dbReference>
<keyword evidence="1" id="KW-0808">Transferase</keyword>
<evidence type="ECO:0000256" key="1">
    <source>
        <dbReference type="ARBA" id="ARBA00022679"/>
    </source>
</evidence>
<dbReference type="RefSeq" id="WP_252592885.1">
    <property type="nucleotide sequence ID" value="NZ_CP099489.1"/>
</dbReference>